<proteinExistence type="predicted"/>
<evidence type="ECO:0000313" key="1">
    <source>
        <dbReference type="Proteomes" id="UP000887580"/>
    </source>
</evidence>
<name>A0AC35EW04_9BILA</name>
<organism evidence="1 2">
    <name type="scientific">Panagrolaimus sp. PS1159</name>
    <dbReference type="NCBI Taxonomy" id="55785"/>
    <lineage>
        <taxon>Eukaryota</taxon>
        <taxon>Metazoa</taxon>
        <taxon>Ecdysozoa</taxon>
        <taxon>Nematoda</taxon>
        <taxon>Chromadorea</taxon>
        <taxon>Rhabditida</taxon>
        <taxon>Tylenchina</taxon>
        <taxon>Panagrolaimomorpha</taxon>
        <taxon>Panagrolaimoidea</taxon>
        <taxon>Panagrolaimidae</taxon>
        <taxon>Panagrolaimus</taxon>
    </lineage>
</organism>
<evidence type="ECO:0000313" key="2">
    <source>
        <dbReference type="WBParaSite" id="PS1159_v2.g11196.t1"/>
    </source>
</evidence>
<reference evidence="2" key="1">
    <citation type="submission" date="2022-11" db="UniProtKB">
        <authorList>
            <consortium name="WormBaseParasite"/>
        </authorList>
    </citation>
    <scope>IDENTIFICATION</scope>
</reference>
<dbReference type="Proteomes" id="UP000887580">
    <property type="component" value="Unplaced"/>
</dbReference>
<dbReference type="WBParaSite" id="PS1159_v2.g11196.t1">
    <property type="protein sequence ID" value="PS1159_v2.g11196.t1"/>
    <property type="gene ID" value="PS1159_v2.g11196"/>
</dbReference>
<protein>
    <submittedName>
        <fullName evidence="2">Copper transport protein</fullName>
    </submittedName>
</protein>
<sequence>MSFPPSSMPSTSEESAVGSSSDIPGCQSLPDPMPFCTSSKHQMLLHFAEREFVLFSFWKTGSAVGMFGSCLLVILLCIASEAIELCRNFLAKEHALSLSDEFSENSSISDSIQVSGANGFIRKLRQCFNSYRVTQATLYGLHILFGHVLILIIVSFNVWLLISVAIGKGVGYFLFKGDPIIERTTIALEAASPQMATRCRHDHPSFPSTPSSNNLYGKSLHSHKNSNQS</sequence>
<accession>A0AC35EW04</accession>